<reference evidence="1 2" key="1">
    <citation type="submission" date="2017-06" db="EMBL/GenBank/DDBJ databases">
        <title>Description of Rhodopirellula bahusiensis sp. nov.</title>
        <authorList>
            <person name="Kizina J."/>
            <person name="Harder J."/>
        </authorList>
    </citation>
    <scope>NUCLEOTIDE SEQUENCE [LARGE SCALE GENOMIC DNA]</scope>
    <source>
        <strain evidence="1 2">SWK21</strain>
    </source>
</reference>
<name>A0A2G1WCW4_9BACT</name>
<protein>
    <submittedName>
        <fullName evidence="1">Uncharacterized protein</fullName>
    </submittedName>
</protein>
<dbReference type="OrthoDB" id="2628285at2"/>
<proteinExistence type="predicted"/>
<evidence type="ECO:0000313" key="2">
    <source>
        <dbReference type="Proteomes" id="UP000225740"/>
    </source>
</evidence>
<gene>
    <name evidence="1" type="ORF">CEE69_00025</name>
</gene>
<comment type="caution">
    <text evidence="1">The sequence shown here is derived from an EMBL/GenBank/DDBJ whole genome shotgun (WGS) entry which is preliminary data.</text>
</comment>
<accession>A0A2G1WCW4</accession>
<evidence type="ECO:0000313" key="1">
    <source>
        <dbReference type="EMBL" id="PHQ36836.1"/>
    </source>
</evidence>
<dbReference type="EMBL" id="NIZW01000001">
    <property type="protein sequence ID" value="PHQ36836.1"/>
    <property type="molecule type" value="Genomic_DNA"/>
</dbReference>
<organism evidence="1 2">
    <name type="scientific">Rhodopirellula bahusiensis</name>
    <dbReference type="NCBI Taxonomy" id="2014065"/>
    <lineage>
        <taxon>Bacteria</taxon>
        <taxon>Pseudomonadati</taxon>
        <taxon>Planctomycetota</taxon>
        <taxon>Planctomycetia</taxon>
        <taxon>Pirellulales</taxon>
        <taxon>Pirellulaceae</taxon>
        <taxon>Rhodopirellula</taxon>
    </lineage>
</organism>
<keyword evidence="2" id="KW-1185">Reference proteome</keyword>
<dbReference type="Proteomes" id="UP000225740">
    <property type="component" value="Unassembled WGS sequence"/>
</dbReference>
<dbReference type="AlphaFoldDB" id="A0A2G1WCW4"/>
<sequence length="94" mass="10354">MPDTFELLEAVHDHETFVAFVMALAAERHAAAKIEADNPQRYMVDGALGWANGDIPAFLEASCEFFASVPNGESVPDPSWKVFAEILWCGKIIE</sequence>